<dbReference type="PANTHER" id="PTHR45750:SF3">
    <property type="entry name" value="HISTONE ACETYLTRANSFERASE"/>
    <property type="match status" value="1"/>
</dbReference>
<dbReference type="Pfam" id="PF00583">
    <property type="entry name" value="Acetyltransf_1"/>
    <property type="match status" value="1"/>
</dbReference>
<evidence type="ECO:0000313" key="16">
    <source>
        <dbReference type="EMBL" id="KAF5326120.1"/>
    </source>
</evidence>
<keyword evidence="5" id="KW-0156">Chromatin regulator</keyword>
<proteinExistence type="inferred from homology"/>
<comment type="similarity">
    <text evidence="2">Belongs to the acetyltransferase family. GCN5 subfamily.</text>
</comment>
<evidence type="ECO:0000256" key="8">
    <source>
        <dbReference type="ARBA" id="ARBA00023159"/>
    </source>
</evidence>
<dbReference type="InterPro" id="IPR018359">
    <property type="entry name" value="Bromodomain_CS"/>
</dbReference>
<dbReference type="GO" id="GO:0005634">
    <property type="term" value="C:nucleus"/>
    <property type="evidence" value="ECO:0007669"/>
    <property type="project" value="UniProtKB-SubCell"/>
</dbReference>
<dbReference type="EMBL" id="JAACJK010000163">
    <property type="protein sequence ID" value="KAF5326120.1"/>
    <property type="molecule type" value="Genomic_DNA"/>
</dbReference>
<evidence type="ECO:0000256" key="4">
    <source>
        <dbReference type="ARBA" id="ARBA00022679"/>
    </source>
</evidence>
<dbReference type="InterPro" id="IPR036427">
    <property type="entry name" value="Bromodomain-like_sf"/>
</dbReference>
<dbReference type="Proteomes" id="UP000541558">
    <property type="component" value="Unassembled WGS sequence"/>
</dbReference>
<feature type="compositionally biased region" description="Low complexity" evidence="13">
    <location>
        <begin position="139"/>
        <end position="150"/>
    </location>
</feature>
<dbReference type="InterPro" id="IPR037800">
    <property type="entry name" value="GCN5"/>
</dbReference>
<evidence type="ECO:0000256" key="7">
    <source>
        <dbReference type="ARBA" id="ARBA00023117"/>
    </source>
</evidence>
<dbReference type="Gene3D" id="3.40.630.30">
    <property type="match status" value="1"/>
</dbReference>
<evidence type="ECO:0000256" key="10">
    <source>
        <dbReference type="ARBA" id="ARBA00023242"/>
    </source>
</evidence>
<evidence type="ECO:0000256" key="1">
    <source>
        <dbReference type="ARBA" id="ARBA00004123"/>
    </source>
</evidence>
<dbReference type="PRINTS" id="PR00503">
    <property type="entry name" value="BROMODOMAIN"/>
</dbReference>
<evidence type="ECO:0000256" key="5">
    <source>
        <dbReference type="ARBA" id="ARBA00022853"/>
    </source>
</evidence>
<evidence type="ECO:0000259" key="15">
    <source>
        <dbReference type="PROSITE" id="PS51186"/>
    </source>
</evidence>
<dbReference type="GO" id="GO:0000123">
    <property type="term" value="C:histone acetyltransferase complex"/>
    <property type="evidence" value="ECO:0007669"/>
    <property type="project" value="TreeGrafter"/>
</dbReference>
<dbReference type="GO" id="GO:0045944">
    <property type="term" value="P:positive regulation of transcription by RNA polymerase II"/>
    <property type="evidence" value="ECO:0007669"/>
    <property type="project" value="TreeGrafter"/>
</dbReference>
<dbReference type="AlphaFoldDB" id="A0A8H5BMH4"/>
<dbReference type="PANTHER" id="PTHR45750">
    <property type="entry name" value="GH11602P"/>
    <property type="match status" value="1"/>
</dbReference>
<feature type="compositionally biased region" description="Low complexity" evidence="13">
    <location>
        <begin position="233"/>
        <end position="246"/>
    </location>
</feature>
<feature type="compositionally biased region" description="Acidic residues" evidence="13">
    <location>
        <begin position="199"/>
        <end position="224"/>
    </location>
</feature>
<dbReference type="GO" id="GO:0010484">
    <property type="term" value="F:histone H3 acetyltransferase activity"/>
    <property type="evidence" value="ECO:0007669"/>
    <property type="project" value="TreeGrafter"/>
</dbReference>
<evidence type="ECO:0000256" key="12">
    <source>
        <dbReference type="PROSITE-ProRule" id="PRU00035"/>
    </source>
</evidence>
<evidence type="ECO:0000313" key="17">
    <source>
        <dbReference type="Proteomes" id="UP000541558"/>
    </source>
</evidence>
<evidence type="ECO:0000256" key="3">
    <source>
        <dbReference type="ARBA" id="ARBA00013184"/>
    </source>
</evidence>
<dbReference type="CDD" id="cd04301">
    <property type="entry name" value="NAT_SF"/>
    <property type="match status" value="1"/>
</dbReference>
<evidence type="ECO:0000256" key="6">
    <source>
        <dbReference type="ARBA" id="ARBA00023015"/>
    </source>
</evidence>
<dbReference type="SUPFAM" id="SSF47370">
    <property type="entry name" value="Bromodomain"/>
    <property type="match status" value="1"/>
</dbReference>
<evidence type="ECO:0000256" key="2">
    <source>
        <dbReference type="ARBA" id="ARBA00008607"/>
    </source>
</evidence>
<dbReference type="InterPro" id="IPR016181">
    <property type="entry name" value="Acyl_CoA_acyltransferase"/>
</dbReference>
<keyword evidence="4" id="KW-0808">Transferase</keyword>
<feature type="compositionally biased region" description="Low complexity" evidence="13">
    <location>
        <begin position="161"/>
        <end position="175"/>
    </location>
</feature>
<protein>
    <recommendedName>
        <fullName evidence="3">histone acetyltransferase</fullName>
        <ecNumber evidence="3">2.3.1.48</ecNumber>
    </recommendedName>
</protein>
<feature type="compositionally biased region" description="Low complexity" evidence="13">
    <location>
        <begin position="189"/>
        <end position="198"/>
    </location>
</feature>
<gene>
    <name evidence="16" type="ORF">D9611_000323</name>
</gene>
<dbReference type="PROSITE" id="PS50014">
    <property type="entry name" value="BROMODOMAIN_2"/>
    <property type="match status" value="1"/>
</dbReference>
<feature type="compositionally biased region" description="Pro residues" evidence="13">
    <location>
        <begin position="402"/>
        <end position="421"/>
    </location>
</feature>
<keyword evidence="8" id="KW-0010">Activator</keyword>
<feature type="domain" description="N-acetyltransferase" evidence="15">
    <location>
        <begin position="489"/>
        <end position="641"/>
    </location>
</feature>
<dbReference type="Pfam" id="PF00439">
    <property type="entry name" value="Bromodomain"/>
    <property type="match status" value="1"/>
</dbReference>
<evidence type="ECO:0000256" key="11">
    <source>
        <dbReference type="ARBA" id="ARBA00023315"/>
    </source>
</evidence>
<organism evidence="16 17">
    <name type="scientific">Ephemerocybe angulata</name>
    <dbReference type="NCBI Taxonomy" id="980116"/>
    <lineage>
        <taxon>Eukaryota</taxon>
        <taxon>Fungi</taxon>
        <taxon>Dikarya</taxon>
        <taxon>Basidiomycota</taxon>
        <taxon>Agaricomycotina</taxon>
        <taxon>Agaricomycetes</taxon>
        <taxon>Agaricomycetidae</taxon>
        <taxon>Agaricales</taxon>
        <taxon>Agaricineae</taxon>
        <taxon>Psathyrellaceae</taxon>
        <taxon>Ephemerocybe</taxon>
    </lineage>
</organism>
<reference evidence="16 17" key="1">
    <citation type="journal article" date="2020" name="ISME J.">
        <title>Uncovering the hidden diversity of litter-decomposition mechanisms in mushroom-forming fungi.</title>
        <authorList>
            <person name="Floudas D."/>
            <person name="Bentzer J."/>
            <person name="Ahren D."/>
            <person name="Johansson T."/>
            <person name="Persson P."/>
            <person name="Tunlid A."/>
        </authorList>
    </citation>
    <scope>NUCLEOTIDE SEQUENCE [LARGE SCALE GENOMIC DNA]</scope>
    <source>
        <strain evidence="16 17">CBS 175.51</strain>
    </source>
</reference>
<dbReference type="SUPFAM" id="SSF55729">
    <property type="entry name" value="Acyl-CoA N-acyltransferases (Nat)"/>
    <property type="match status" value="1"/>
</dbReference>
<evidence type="ECO:0000259" key="14">
    <source>
        <dbReference type="PROSITE" id="PS50014"/>
    </source>
</evidence>
<evidence type="ECO:0000256" key="13">
    <source>
        <dbReference type="SAM" id="MobiDB-lite"/>
    </source>
</evidence>
<keyword evidence="17" id="KW-1185">Reference proteome</keyword>
<dbReference type="PROSITE" id="PS00633">
    <property type="entry name" value="BROMODOMAIN_1"/>
    <property type="match status" value="1"/>
</dbReference>
<accession>A0A8H5BMH4</accession>
<keyword evidence="10" id="KW-0539">Nucleus</keyword>
<dbReference type="OrthoDB" id="1937912at2759"/>
<feature type="compositionally biased region" description="Basic residues" evidence="13">
    <location>
        <begin position="304"/>
        <end position="313"/>
    </location>
</feature>
<keyword evidence="6" id="KW-0805">Transcription regulation</keyword>
<evidence type="ECO:0000256" key="9">
    <source>
        <dbReference type="ARBA" id="ARBA00023163"/>
    </source>
</evidence>
<dbReference type="CDD" id="cd05509">
    <property type="entry name" value="Bromo_gcn5_like"/>
    <property type="match status" value="1"/>
</dbReference>
<dbReference type="InterPro" id="IPR000182">
    <property type="entry name" value="GNAT_dom"/>
</dbReference>
<sequence length="824" mass="90021">MVKVAYPVANDRNQLSSSLLSLKIARHAPCTQCACTGLHPSPGTTVVSDDADVYDEENYDDDDDSSAQSYLELCECGHDVRTHNANEAQLGRTEWLRRGNVGIRIDEILQDSGRLFDFRYTDEDVKSLRKQMIIPGTKSASSTSSAQHAHSSPDHHSIPRTLSDSPTSSTSSLSDIESHQPPAKRRRASGSVSSSLSDADVDTTLENDDAEGDDAEGDEEDADDFFIASVVPASTTTTTARTTSRTGPIRKSGGKGRVHTVESSSSSSDEEGDKPLASRLAASSSTGNGRSVPGKRTSKAPGHAGKKAKKSHHTSTAGTAPAHFGPGESGERLKANGAINGKLLNGNVKVKTEDKMDEGQLSRLAAGVAVDSTVPATAPKPARTEKISNVELRMGVIQIVPVSPPTSAPHGPPFTSEPPAPTESQDTTMGSPPPESQAPEPSSQTSMSISPSSSQVQPAESASTSQAPPTAAATATAKSPKPKVAAHNVPTPPYDARALIILTGLKTLFQKQLPKMPREYIARLVYDENSRSLAIIKRGYKVVGGICFRPFPQRGFAEIVFFATNSADQEKGYGGMLMDHFKAHIRRTYPNMHHFLTYADNFAVGYFEKQGFSKEITLKKSVWAGYIKDYEGGTIMQCTMVPKVDYLDKKKLFAAQQEAVLAKVREMSRSHVVHQGLDVFKDGHWEEGMTVDPKDVPGLRETGWNPEMEKDMLSLNLKSPDYNLMERTLHSLKEHSLSWPFREPVNLEEVPDYLDVIKTPMDLMTMESKLESNQYKNIEQFVEDALLIFDNCKLYNPESTIFARNAQKMEKYLKELLPSHVRRD</sequence>
<keyword evidence="9" id="KW-0804">Transcription</keyword>
<comment type="caution">
    <text evidence="16">The sequence shown here is derived from an EMBL/GenBank/DDBJ whole genome shotgun (WGS) entry which is preliminary data.</text>
</comment>
<comment type="subcellular location">
    <subcellularLocation>
        <location evidence="1">Nucleus</location>
    </subcellularLocation>
</comment>
<name>A0A8H5BMH4_9AGAR</name>
<keyword evidence="11" id="KW-0012">Acyltransferase</keyword>
<keyword evidence="7 12" id="KW-0103">Bromodomain</keyword>
<dbReference type="SMART" id="SM00297">
    <property type="entry name" value="BROMO"/>
    <property type="match status" value="1"/>
</dbReference>
<dbReference type="Gene3D" id="1.20.920.10">
    <property type="entry name" value="Bromodomain-like"/>
    <property type="match status" value="1"/>
</dbReference>
<dbReference type="EC" id="2.3.1.48" evidence="3"/>
<dbReference type="InterPro" id="IPR001487">
    <property type="entry name" value="Bromodomain"/>
</dbReference>
<feature type="region of interest" description="Disordered" evidence="13">
    <location>
        <begin position="401"/>
        <end position="490"/>
    </location>
</feature>
<feature type="region of interest" description="Disordered" evidence="13">
    <location>
        <begin position="135"/>
        <end position="334"/>
    </location>
</feature>
<dbReference type="PROSITE" id="PS51186">
    <property type="entry name" value="GNAT"/>
    <property type="match status" value="1"/>
</dbReference>
<feature type="domain" description="Bromo" evidence="14">
    <location>
        <begin position="733"/>
        <end position="803"/>
    </location>
</feature>
<feature type="compositionally biased region" description="Low complexity" evidence="13">
    <location>
        <begin position="437"/>
        <end position="486"/>
    </location>
</feature>